<reference evidence="1 2" key="1">
    <citation type="submission" date="2019-06" db="EMBL/GenBank/DDBJ databases">
        <title>Genomic Encyclopedia of Type Strains, Phase IV (KMG-V): Genome sequencing to study the core and pangenomes of soil and plant-associated prokaryotes.</title>
        <authorList>
            <person name="Whitman W."/>
        </authorList>
    </citation>
    <scope>NUCLEOTIDE SEQUENCE [LARGE SCALE GENOMIC DNA]</scope>
    <source>
        <strain evidence="1 2">BR 11622</strain>
    </source>
</reference>
<dbReference type="AlphaFoldDB" id="A0A560HDN3"/>
<dbReference type="GO" id="GO:0008483">
    <property type="term" value="F:transaminase activity"/>
    <property type="evidence" value="ECO:0007669"/>
    <property type="project" value="UniProtKB-KW"/>
</dbReference>
<organism evidence="1 2">
    <name type="scientific">Nitrospirillum amazonense</name>
    <dbReference type="NCBI Taxonomy" id="28077"/>
    <lineage>
        <taxon>Bacteria</taxon>
        <taxon>Pseudomonadati</taxon>
        <taxon>Pseudomonadota</taxon>
        <taxon>Alphaproteobacteria</taxon>
        <taxon>Rhodospirillales</taxon>
        <taxon>Azospirillaceae</taxon>
        <taxon>Nitrospirillum</taxon>
    </lineage>
</organism>
<dbReference type="SUPFAM" id="SSF53383">
    <property type="entry name" value="PLP-dependent transferases"/>
    <property type="match status" value="1"/>
</dbReference>
<gene>
    <name evidence="1" type="ORF">FBZ90_10427</name>
</gene>
<dbReference type="InterPro" id="IPR015421">
    <property type="entry name" value="PyrdxlP-dep_Trfase_major"/>
</dbReference>
<dbReference type="EMBL" id="VITR01000004">
    <property type="protein sequence ID" value="TWB43644.1"/>
    <property type="molecule type" value="Genomic_DNA"/>
</dbReference>
<evidence type="ECO:0000313" key="1">
    <source>
        <dbReference type="EMBL" id="TWB43644.1"/>
    </source>
</evidence>
<evidence type="ECO:0000313" key="2">
    <source>
        <dbReference type="Proteomes" id="UP000315751"/>
    </source>
</evidence>
<name>A0A560HDN3_9PROT</name>
<keyword evidence="1" id="KW-0032">Aminotransferase</keyword>
<dbReference type="OrthoDB" id="9178318at2"/>
<dbReference type="Proteomes" id="UP000315751">
    <property type="component" value="Unassembled WGS sequence"/>
</dbReference>
<keyword evidence="2" id="KW-1185">Reference proteome</keyword>
<keyword evidence="1" id="KW-0808">Transferase</keyword>
<dbReference type="RefSeq" id="WP_145730554.1">
    <property type="nucleotide sequence ID" value="NZ_VITR01000004.1"/>
</dbReference>
<protein>
    <submittedName>
        <fullName evidence="1">Aspartate/methionine/tyrosine aminotransferase</fullName>
    </submittedName>
</protein>
<dbReference type="Gene3D" id="3.40.640.10">
    <property type="entry name" value="Type I PLP-dependent aspartate aminotransferase-like (Major domain)"/>
    <property type="match status" value="1"/>
</dbReference>
<dbReference type="InterPro" id="IPR015424">
    <property type="entry name" value="PyrdxlP-dep_Trfase"/>
</dbReference>
<comment type="caution">
    <text evidence="1">The sequence shown here is derived from an EMBL/GenBank/DDBJ whole genome shotgun (WGS) entry which is preliminary data.</text>
</comment>
<accession>A0A560HDN3</accession>
<proteinExistence type="predicted"/>
<sequence>MDFMEFLAWERQAAADRPDVLRLTETRIAEAFTLLRPPVEVPDAFPTVHRCHMAQLWRTVRGLPADGARETLVCRGVRHALGLLLRRYAEQGRQLLLPGDVYPVYGRIAAAAGLPATRRGIFPAFDAAAVFQTAEAIGADIVLLPAPLKLQGRDWTTAEARVGRDWLAGASSRRLLLDGVYSFGGPLAPAVLDLMATGQAIYLDSLSKGWLTAQVFGVAIVPEGDFASHAEDFRQDPPSQADLFRARALMTDHDGLPERLRQGLAERRAAVAGQLAAAGVTAHPPGQGYLIPVEGTAPALLERHGLLTIPLSVFGGDRPGWSIASALPVAVTP</sequence>